<dbReference type="InterPro" id="IPR029052">
    <property type="entry name" value="Metallo-depent_PP-like"/>
</dbReference>
<dbReference type="RefSeq" id="WP_094569007.1">
    <property type="nucleotide sequence ID" value="NZ_CP022743.1"/>
</dbReference>
<dbReference type="SMART" id="SM00854">
    <property type="entry name" value="PGA_cap"/>
    <property type="match status" value="1"/>
</dbReference>
<dbReference type="Pfam" id="PF09587">
    <property type="entry name" value="PGA_cap"/>
    <property type="match status" value="1"/>
</dbReference>
<dbReference type="PANTHER" id="PTHR33393:SF11">
    <property type="entry name" value="POLYGLUTAMINE SYNTHESIS ACCESSORY PROTEIN RV0574C-RELATED"/>
    <property type="match status" value="1"/>
</dbReference>
<keyword evidence="4" id="KW-1185">Reference proteome</keyword>
<evidence type="ECO:0000313" key="3">
    <source>
        <dbReference type="EMBL" id="ASU32410.1"/>
    </source>
</evidence>
<reference evidence="3 4" key="1">
    <citation type="submission" date="2017-08" db="EMBL/GenBank/DDBJ databases">
        <title>Complete genome sequence of Mucilaginibacter sp. strain BJC16-A31.</title>
        <authorList>
            <consortium name="Henan University of Science and Technology"/>
            <person name="You X."/>
        </authorList>
    </citation>
    <scope>NUCLEOTIDE SEQUENCE [LARGE SCALE GENOMIC DNA]</scope>
    <source>
        <strain evidence="3 4">BJC16-A31</strain>
    </source>
</reference>
<accession>A0A223NRM9</accession>
<name>A0A223NRM9_9SPHI</name>
<evidence type="ECO:0000256" key="1">
    <source>
        <dbReference type="ARBA" id="ARBA00005662"/>
    </source>
</evidence>
<dbReference type="EMBL" id="CP022743">
    <property type="protein sequence ID" value="ASU32410.1"/>
    <property type="molecule type" value="Genomic_DNA"/>
</dbReference>
<protein>
    <submittedName>
        <fullName evidence="3">Capsule synthesis protein CapA</fullName>
    </submittedName>
</protein>
<feature type="domain" description="Capsule synthesis protein CapA" evidence="2">
    <location>
        <begin position="58"/>
        <end position="302"/>
    </location>
</feature>
<dbReference type="Proteomes" id="UP000215002">
    <property type="component" value="Chromosome"/>
</dbReference>
<dbReference type="AlphaFoldDB" id="A0A223NRM9"/>
<sequence length="379" mass="41200">MNLLKNCIVFIAAILLFASCQYRQKPQPEVYHPPEKKSIIQQDTLKVKSDTIQRDSLCIVAVGDIMLGTSYPDDKTLPPDSAKGSFKNVVKELRNADVTFGNLEGTLLDTGAPANYRLHQLRPPYLFRMPVNFAGVLKDAGFNVLSLANNHIGDFDNAGRLSTMKVLDSLGIKHGGQVSRPAAVFKINGVTYGFCAFAPNGYTLSILDLKNAGRIIRKLKQKCDVLIVSFHGGGEGLAYEHVPDSTEVYINEKRGNVKAFAHAAVDAGADLVFGNGPHVCRGMERYKDRLIAYSLGNFCTYKCVSVAGICGLAPILKVYVNKTGEFLSGRIISAKQDHLTGLEPDPLNKAAIRIKQLTAVDFPASGLNISDEGLVTKLN</sequence>
<dbReference type="Gene3D" id="3.60.21.10">
    <property type="match status" value="1"/>
</dbReference>
<dbReference type="PROSITE" id="PS51257">
    <property type="entry name" value="PROKAR_LIPOPROTEIN"/>
    <property type="match status" value="1"/>
</dbReference>
<proteinExistence type="inferred from homology"/>
<dbReference type="InterPro" id="IPR019079">
    <property type="entry name" value="Capsule_synth_CapA"/>
</dbReference>
<organism evidence="3 4">
    <name type="scientific">Mucilaginibacter xinganensis</name>
    <dbReference type="NCBI Taxonomy" id="1234841"/>
    <lineage>
        <taxon>Bacteria</taxon>
        <taxon>Pseudomonadati</taxon>
        <taxon>Bacteroidota</taxon>
        <taxon>Sphingobacteriia</taxon>
        <taxon>Sphingobacteriales</taxon>
        <taxon>Sphingobacteriaceae</taxon>
        <taxon>Mucilaginibacter</taxon>
    </lineage>
</organism>
<dbReference type="CDD" id="cd07381">
    <property type="entry name" value="MPP_CapA"/>
    <property type="match status" value="1"/>
</dbReference>
<evidence type="ECO:0000313" key="4">
    <source>
        <dbReference type="Proteomes" id="UP000215002"/>
    </source>
</evidence>
<dbReference type="InterPro" id="IPR052169">
    <property type="entry name" value="CW_Biosynth-Accessory"/>
</dbReference>
<dbReference type="PANTHER" id="PTHR33393">
    <property type="entry name" value="POLYGLUTAMINE SYNTHESIS ACCESSORY PROTEIN RV0574C-RELATED"/>
    <property type="match status" value="1"/>
</dbReference>
<comment type="similarity">
    <text evidence="1">Belongs to the CapA family.</text>
</comment>
<dbReference type="SUPFAM" id="SSF56300">
    <property type="entry name" value="Metallo-dependent phosphatases"/>
    <property type="match status" value="1"/>
</dbReference>
<evidence type="ECO:0000259" key="2">
    <source>
        <dbReference type="SMART" id="SM00854"/>
    </source>
</evidence>
<dbReference type="OrthoDB" id="9810906at2"/>
<gene>
    <name evidence="3" type="ORF">MuYL_0507</name>
</gene>
<dbReference type="KEGG" id="muc:MuYL_0507"/>